<gene>
    <name evidence="2" type="ORF">JG687_00012491</name>
</gene>
<feature type="domain" description="DDE-1" evidence="1">
    <location>
        <begin position="2"/>
        <end position="59"/>
    </location>
</feature>
<name>A0A8T1U453_9STRA</name>
<evidence type="ECO:0000259" key="1">
    <source>
        <dbReference type="Pfam" id="PF03184"/>
    </source>
</evidence>
<evidence type="ECO:0000313" key="2">
    <source>
        <dbReference type="EMBL" id="KAG6953260.1"/>
    </source>
</evidence>
<feature type="non-terminal residue" evidence="2">
    <location>
        <position position="1"/>
    </location>
</feature>
<dbReference type="Proteomes" id="UP000688947">
    <property type="component" value="Unassembled WGS sequence"/>
</dbReference>
<evidence type="ECO:0000313" key="3">
    <source>
        <dbReference type="Proteomes" id="UP000688947"/>
    </source>
</evidence>
<dbReference type="EMBL" id="JAENGZ010000840">
    <property type="protein sequence ID" value="KAG6953260.1"/>
    <property type="molecule type" value="Genomic_DNA"/>
</dbReference>
<protein>
    <recommendedName>
        <fullName evidence="1">DDE-1 domain-containing protein</fullName>
    </recommendedName>
</protein>
<dbReference type="Pfam" id="PF03184">
    <property type="entry name" value="DDE_1"/>
    <property type="match status" value="1"/>
</dbReference>
<dbReference type="AlphaFoldDB" id="A0A8T1U453"/>
<dbReference type="InterPro" id="IPR004875">
    <property type="entry name" value="DDE_SF_endonuclease_dom"/>
</dbReference>
<organism evidence="2 3">
    <name type="scientific">Phytophthora cactorum</name>
    <dbReference type="NCBI Taxonomy" id="29920"/>
    <lineage>
        <taxon>Eukaryota</taxon>
        <taxon>Sar</taxon>
        <taxon>Stramenopiles</taxon>
        <taxon>Oomycota</taxon>
        <taxon>Peronosporomycetes</taxon>
        <taxon>Peronosporales</taxon>
        <taxon>Peronosporaceae</taxon>
        <taxon>Phytophthora</taxon>
    </lineage>
</organism>
<accession>A0A8T1U453</accession>
<reference evidence="2" key="1">
    <citation type="submission" date="2021-01" db="EMBL/GenBank/DDBJ databases">
        <title>Phytophthora aleatoria, a newly-described species from Pinus radiata is distinct from Phytophthora cactorum isolates based on comparative genomics.</title>
        <authorList>
            <person name="Mcdougal R."/>
            <person name="Panda P."/>
            <person name="Williams N."/>
            <person name="Studholme D.J."/>
        </authorList>
    </citation>
    <scope>NUCLEOTIDE SEQUENCE</scope>
    <source>
        <strain evidence="2">NZFS 3830</strain>
    </source>
</reference>
<dbReference type="GO" id="GO:0003676">
    <property type="term" value="F:nucleic acid binding"/>
    <property type="evidence" value="ECO:0007669"/>
    <property type="project" value="InterPro"/>
</dbReference>
<sequence length="68" mass="7604">VCQPLDVGVIGPLKAKLRSHWLLEEVAEKPTAAEKRMTMIKRTIAMWEDVSEDIVKSSFSKALSYASI</sequence>
<proteinExistence type="predicted"/>
<dbReference type="OrthoDB" id="93910at2759"/>
<comment type="caution">
    <text evidence="2">The sequence shown here is derived from an EMBL/GenBank/DDBJ whole genome shotgun (WGS) entry which is preliminary data.</text>
</comment>